<dbReference type="InterPro" id="IPR051556">
    <property type="entry name" value="N-term/lysine_N-AcTrnsfr"/>
</dbReference>
<dbReference type="Gene3D" id="3.40.630.30">
    <property type="match status" value="1"/>
</dbReference>
<dbReference type="OrthoDB" id="43754at2157"/>
<dbReference type="InterPro" id="IPR016181">
    <property type="entry name" value="Acyl_CoA_acyltransferase"/>
</dbReference>
<dbReference type="EMBL" id="VIAQ01000011">
    <property type="protein sequence ID" value="TQD26759.1"/>
    <property type="molecule type" value="Genomic_DNA"/>
</dbReference>
<gene>
    <name evidence="4" type="primary">rimI</name>
    <name evidence="4" type="ORF">FKV42_04715</name>
</gene>
<keyword evidence="1 4" id="KW-0808">Transferase</keyword>
<sequence length="151" mass="17348">MRSGVHIVKDVVIRRAELPDIPAIVEIEDCSFEVPWPDFLFKAYLNNPGFVVYENDGILGYAIVGISEDRTRSHLQSIAVHKDCRRQGIATRLLDWCIDLAKLYGFDRMTLEVREKNVDAQLFYSENGFKVEGRMDGYYIDDNAIIMGRDI</sequence>
<dbReference type="PANTHER" id="PTHR42919">
    <property type="entry name" value="N-ALPHA-ACETYLTRANSFERASE"/>
    <property type="match status" value="1"/>
</dbReference>
<dbReference type="InterPro" id="IPR006464">
    <property type="entry name" value="AcTrfase_RimI/Ard1"/>
</dbReference>
<organism evidence="4 5">
    <name type="scientific">Methanolobus vulcani</name>
    <dbReference type="NCBI Taxonomy" id="38026"/>
    <lineage>
        <taxon>Archaea</taxon>
        <taxon>Methanobacteriati</taxon>
        <taxon>Methanobacteriota</taxon>
        <taxon>Stenosarchaea group</taxon>
        <taxon>Methanomicrobia</taxon>
        <taxon>Methanosarcinales</taxon>
        <taxon>Methanosarcinaceae</taxon>
        <taxon>Methanolobus</taxon>
    </lineage>
</organism>
<keyword evidence="2" id="KW-0012">Acyltransferase</keyword>
<evidence type="ECO:0000256" key="2">
    <source>
        <dbReference type="ARBA" id="ARBA00023315"/>
    </source>
</evidence>
<dbReference type="CDD" id="cd04301">
    <property type="entry name" value="NAT_SF"/>
    <property type="match status" value="1"/>
</dbReference>
<dbReference type="NCBIfam" id="TIGR01575">
    <property type="entry name" value="rimI"/>
    <property type="match status" value="1"/>
</dbReference>
<dbReference type="SUPFAM" id="SSF55729">
    <property type="entry name" value="Acyl-CoA N-acyltransferases (Nat)"/>
    <property type="match status" value="1"/>
</dbReference>
<protein>
    <submittedName>
        <fullName evidence="4">Ribosomal-protein-alanine N-acetyltransferase</fullName>
    </submittedName>
</protein>
<feature type="domain" description="N-acetyltransferase" evidence="3">
    <location>
        <begin position="11"/>
        <end position="151"/>
    </location>
</feature>
<evidence type="ECO:0000313" key="4">
    <source>
        <dbReference type="EMBL" id="TQD26759.1"/>
    </source>
</evidence>
<proteinExistence type="predicted"/>
<dbReference type="InterPro" id="IPR000182">
    <property type="entry name" value="GNAT_dom"/>
</dbReference>
<dbReference type="AlphaFoldDB" id="A0A7Z8KQW5"/>
<dbReference type="PANTHER" id="PTHR42919:SF8">
    <property type="entry name" value="N-ALPHA-ACETYLTRANSFERASE 50"/>
    <property type="match status" value="1"/>
</dbReference>
<dbReference type="PROSITE" id="PS51186">
    <property type="entry name" value="GNAT"/>
    <property type="match status" value="1"/>
</dbReference>
<evidence type="ECO:0000259" key="3">
    <source>
        <dbReference type="PROSITE" id="PS51186"/>
    </source>
</evidence>
<evidence type="ECO:0000256" key="1">
    <source>
        <dbReference type="ARBA" id="ARBA00022679"/>
    </source>
</evidence>
<dbReference type="Pfam" id="PF00583">
    <property type="entry name" value="Acetyltransf_1"/>
    <property type="match status" value="1"/>
</dbReference>
<evidence type="ECO:0000313" key="5">
    <source>
        <dbReference type="Proteomes" id="UP000319335"/>
    </source>
</evidence>
<keyword evidence="5" id="KW-1185">Reference proteome</keyword>
<dbReference type="Proteomes" id="UP000319335">
    <property type="component" value="Unassembled WGS sequence"/>
</dbReference>
<dbReference type="GO" id="GO:0008080">
    <property type="term" value="F:N-acetyltransferase activity"/>
    <property type="evidence" value="ECO:0007669"/>
    <property type="project" value="InterPro"/>
</dbReference>
<comment type="caution">
    <text evidence="4">The sequence shown here is derived from an EMBL/GenBank/DDBJ whole genome shotgun (WGS) entry which is preliminary data.</text>
</comment>
<reference evidence="4 5" key="1">
    <citation type="submission" date="2019-06" db="EMBL/GenBank/DDBJ databases">
        <title>Draft genome sequence of Methanolobus vulcani B1d.</title>
        <authorList>
            <person name="Creighbaum A.J."/>
            <person name="Ticak T."/>
            <person name="Hariraju D."/>
            <person name="Arivett B.A."/>
            <person name="Ferguson D.J.Jr."/>
        </authorList>
    </citation>
    <scope>NUCLEOTIDE SEQUENCE [LARGE SCALE GENOMIC DNA]</scope>
    <source>
        <strain evidence="4 5">B1d</strain>
    </source>
</reference>
<accession>A0A7Z8KQW5</accession>
<name>A0A7Z8KQW5_9EURY</name>